<evidence type="ECO:0000256" key="3">
    <source>
        <dbReference type="SAM" id="MobiDB-lite"/>
    </source>
</evidence>
<evidence type="ECO:0000313" key="7">
    <source>
        <dbReference type="Proteomes" id="UP001201812"/>
    </source>
</evidence>
<reference evidence="6" key="1">
    <citation type="submission" date="2022-01" db="EMBL/GenBank/DDBJ databases">
        <title>Genome Sequence Resource for Two Populations of Ditylenchus destructor, the Migratory Endoparasitic Phytonematode.</title>
        <authorList>
            <person name="Zhang H."/>
            <person name="Lin R."/>
            <person name="Xie B."/>
        </authorList>
    </citation>
    <scope>NUCLEOTIDE SEQUENCE</scope>
    <source>
        <strain evidence="6">BazhouSP</strain>
    </source>
</reference>
<protein>
    <submittedName>
        <fullName evidence="6">Lectin c-type domain-containing protein</fullName>
    </submittedName>
</protein>
<dbReference type="Proteomes" id="UP001201812">
    <property type="component" value="Unassembled WGS sequence"/>
</dbReference>
<dbReference type="SUPFAM" id="SSF56436">
    <property type="entry name" value="C-type lectin-like"/>
    <property type="match status" value="1"/>
</dbReference>
<evidence type="ECO:0000313" key="6">
    <source>
        <dbReference type="EMBL" id="KAI1709757.1"/>
    </source>
</evidence>
<name>A0AAD4R4P8_9BILA</name>
<feature type="signal peptide" evidence="4">
    <location>
        <begin position="1"/>
        <end position="17"/>
    </location>
</feature>
<keyword evidence="1" id="KW-0472">Membrane</keyword>
<dbReference type="Pfam" id="PF00059">
    <property type="entry name" value="Lectin_C"/>
    <property type="match status" value="1"/>
</dbReference>
<accession>A0AAD4R4P8</accession>
<dbReference type="AlphaFoldDB" id="A0AAD4R4P8"/>
<keyword evidence="1" id="KW-0812">Transmembrane</keyword>
<evidence type="ECO:0000256" key="2">
    <source>
        <dbReference type="ARBA" id="ARBA00023157"/>
    </source>
</evidence>
<dbReference type="GO" id="GO:0005886">
    <property type="term" value="C:plasma membrane"/>
    <property type="evidence" value="ECO:0007669"/>
    <property type="project" value="TreeGrafter"/>
</dbReference>
<feature type="compositionally biased region" description="Low complexity" evidence="3">
    <location>
        <begin position="188"/>
        <end position="215"/>
    </location>
</feature>
<feature type="region of interest" description="Disordered" evidence="3">
    <location>
        <begin position="183"/>
        <end position="215"/>
    </location>
</feature>
<dbReference type="InterPro" id="IPR051527">
    <property type="entry name" value="KLR_subfamily_B"/>
</dbReference>
<feature type="chain" id="PRO_5042182244" evidence="4">
    <location>
        <begin position="18"/>
        <end position="252"/>
    </location>
</feature>
<keyword evidence="2" id="KW-1015">Disulfide bond</keyword>
<dbReference type="GO" id="GO:0038023">
    <property type="term" value="F:signaling receptor activity"/>
    <property type="evidence" value="ECO:0007669"/>
    <property type="project" value="TreeGrafter"/>
</dbReference>
<dbReference type="PANTHER" id="PTHR46784">
    <property type="entry name" value="KILLER CELL LECTIN-LIKE RECEPTOR SUBFAMILY B MEMBER 1"/>
    <property type="match status" value="1"/>
</dbReference>
<dbReference type="InterPro" id="IPR016187">
    <property type="entry name" value="CTDL_fold"/>
</dbReference>
<evidence type="ECO:0000256" key="4">
    <source>
        <dbReference type="SAM" id="SignalP"/>
    </source>
</evidence>
<keyword evidence="1" id="KW-1133">Transmembrane helix</keyword>
<dbReference type="Gene3D" id="3.10.100.10">
    <property type="entry name" value="Mannose-Binding Protein A, subunit A"/>
    <property type="match status" value="1"/>
</dbReference>
<dbReference type="InterPro" id="IPR016186">
    <property type="entry name" value="C-type_lectin-like/link_sf"/>
</dbReference>
<comment type="caution">
    <text evidence="6">The sequence shown here is derived from an EMBL/GenBank/DDBJ whole genome shotgun (WGS) entry which is preliminary data.</text>
</comment>
<organism evidence="6 7">
    <name type="scientific">Ditylenchus destructor</name>
    <dbReference type="NCBI Taxonomy" id="166010"/>
    <lineage>
        <taxon>Eukaryota</taxon>
        <taxon>Metazoa</taxon>
        <taxon>Ecdysozoa</taxon>
        <taxon>Nematoda</taxon>
        <taxon>Chromadorea</taxon>
        <taxon>Rhabditida</taxon>
        <taxon>Tylenchina</taxon>
        <taxon>Tylenchomorpha</taxon>
        <taxon>Sphaerularioidea</taxon>
        <taxon>Anguinidae</taxon>
        <taxon>Anguininae</taxon>
        <taxon>Ditylenchus</taxon>
    </lineage>
</organism>
<dbReference type="InterPro" id="IPR001304">
    <property type="entry name" value="C-type_lectin-like"/>
</dbReference>
<gene>
    <name evidence="6" type="ORF">DdX_11150</name>
</gene>
<dbReference type="PROSITE" id="PS50041">
    <property type="entry name" value="C_TYPE_LECTIN_2"/>
    <property type="match status" value="1"/>
</dbReference>
<dbReference type="GO" id="GO:0009986">
    <property type="term" value="C:cell surface"/>
    <property type="evidence" value="ECO:0007669"/>
    <property type="project" value="TreeGrafter"/>
</dbReference>
<dbReference type="EMBL" id="JAKKPZ010000029">
    <property type="protein sequence ID" value="KAI1709757.1"/>
    <property type="molecule type" value="Genomic_DNA"/>
</dbReference>
<proteinExistence type="predicted"/>
<feature type="domain" description="C-type lectin" evidence="5">
    <location>
        <begin position="31"/>
        <end position="182"/>
    </location>
</feature>
<sequence>MIAISALILILLRMTSARNQSIECPDKWVSHSDKCFQLFSDIKHFDQAEQNCKDVHQGALAVFRDKDEFQFIVRSFHSNRTQPIWIGLQHDGKARADTKPGDQNRYTLIVAATMKVFDFNFTSKGYGEYWNGRTGDWEPNGKGIYKTTDVCEDETKGKCVVIRNEKMSDECCSDAARPYICQRDPGQATTPSASTDTTPSASAMPQPLPGPQGQFPVPGQYPIVIPYPIDETYESCWLTLLGLGEELCPRKK</sequence>
<dbReference type="SMART" id="SM00034">
    <property type="entry name" value="CLECT"/>
    <property type="match status" value="1"/>
</dbReference>
<keyword evidence="4" id="KW-0732">Signal</keyword>
<dbReference type="CDD" id="cd00037">
    <property type="entry name" value="CLECT"/>
    <property type="match status" value="1"/>
</dbReference>
<dbReference type="PANTHER" id="PTHR46784:SF1">
    <property type="entry name" value="KILLER CELL LECTIN-LIKE RECEPTOR SUBFAMILY B MEMBER 1"/>
    <property type="match status" value="1"/>
</dbReference>
<keyword evidence="7" id="KW-1185">Reference proteome</keyword>
<evidence type="ECO:0000259" key="5">
    <source>
        <dbReference type="PROSITE" id="PS50041"/>
    </source>
</evidence>
<evidence type="ECO:0000256" key="1">
    <source>
        <dbReference type="ARBA" id="ARBA00022989"/>
    </source>
</evidence>